<keyword evidence="2" id="KW-1185">Reference proteome</keyword>
<evidence type="ECO:0000313" key="1">
    <source>
        <dbReference type="EMBL" id="CAB1414868.1"/>
    </source>
</evidence>
<protein>
    <submittedName>
        <fullName evidence="1">Uncharacterized protein</fullName>
    </submittedName>
</protein>
<evidence type="ECO:0000313" key="2">
    <source>
        <dbReference type="Proteomes" id="UP001153269"/>
    </source>
</evidence>
<reference evidence="1" key="1">
    <citation type="submission" date="2020-03" db="EMBL/GenBank/DDBJ databases">
        <authorList>
            <person name="Weist P."/>
        </authorList>
    </citation>
    <scope>NUCLEOTIDE SEQUENCE</scope>
</reference>
<sequence length="113" mass="11757">MKIIMFSRYADGRSLNKAGAGVCICRSPEETLLLRPLLIQARSSQESVSGGIGFEPAASNVSLKGIAVILRGIGGKMKMSLMTNTSVCTGSPLITCVVTLRASAGSLRSIGPE</sequence>
<name>A0A9N7TNH1_PLEPL</name>
<dbReference type="Proteomes" id="UP001153269">
    <property type="component" value="Unassembled WGS sequence"/>
</dbReference>
<organism evidence="1 2">
    <name type="scientific">Pleuronectes platessa</name>
    <name type="common">European plaice</name>
    <dbReference type="NCBI Taxonomy" id="8262"/>
    <lineage>
        <taxon>Eukaryota</taxon>
        <taxon>Metazoa</taxon>
        <taxon>Chordata</taxon>
        <taxon>Craniata</taxon>
        <taxon>Vertebrata</taxon>
        <taxon>Euteleostomi</taxon>
        <taxon>Actinopterygii</taxon>
        <taxon>Neopterygii</taxon>
        <taxon>Teleostei</taxon>
        <taxon>Neoteleostei</taxon>
        <taxon>Acanthomorphata</taxon>
        <taxon>Carangaria</taxon>
        <taxon>Pleuronectiformes</taxon>
        <taxon>Pleuronectoidei</taxon>
        <taxon>Pleuronectidae</taxon>
        <taxon>Pleuronectes</taxon>
    </lineage>
</organism>
<dbReference type="EMBL" id="CADEAL010000125">
    <property type="protein sequence ID" value="CAB1414868.1"/>
    <property type="molecule type" value="Genomic_DNA"/>
</dbReference>
<comment type="caution">
    <text evidence="1">The sequence shown here is derived from an EMBL/GenBank/DDBJ whole genome shotgun (WGS) entry which is preliminary data.</text>
</comment>
<dbReference type="AlphaFoldDB" id="A0A9N7TNH1"/>
<accession>A0A9N7TNH1</accession>
<proteinExistence type="predicted"/>
<gene>
    <name evidence="1" type="ORF">PLEPLA_LOCUS2580</name>
</gene>